<feature type="compositionally biased region" description="Low complexity" evidence="7">
    <location>
        <begin position="793"/>
        <end position="818"/>
    </location>
</feature>
<dbReference type="InterPro" id="IPR015151">
    <property type="entry name" value="B-adaptin_app_sub_C"/>
</dbReference>
<dbReference type="InterPro" id="IPR009028">
    <property type="entry name" value="Coatomer/calthrin_app_sub_C"/>
</dbReference>
<name>A0AAD5TMN8_9FUNG</name>
<evidence type="ECO:0000256" key="7">
    <source>
        <dbReference type="SAM" id="MobiDB-lite"/>
    </source>
</evidence>
<keyword evidence="10" id="KW-1185">Reference proteome</keyword>
<evidence type="ECO:0000259" key="8">
    <source>
        <dbReference type="SMART" id="SM01020"/>
    </source>
</evidence>
<protein>
    <submittedName>
        <fullName evidence="9">AP-1 complex subunit beta-1</fullName>
    </submittedName>
</protein>
<dbReference type="AlphaFoldDB" id="A0AAD5TMN8"/>
<dbReference type="SUPFAM" id="SSF55711">
    <property type="entry name" value="Subdomain of clathrin and coatomer appendage domain"/>
    <property type="match status" value="1"/>
</dbReference>
<reference evidence="9" key="1">
    <citation type="submission" date="2020-05" db="EMBL/GenBank/DDBJ databases">
        <title>Phylogenomic resolution of chytrid fungi.</title>
        <authorList>
            <person name="Stajich J.E."/>
            <person name="Amses K."/>
            <person name="Simmons R."/>
            <person name="Seto K."/>
            <person name="Myers J."/>
            <person name="Bonds A."/>
            <person name="Quandt C.A."/>
            <person name="Barry K."/>
            <person name="Liu P."/>
            <person name="Grigoriev I."/>
            <person name="Longcore J.E."/>
            <person name="James T.Y."/>
        </authorList>
    </citation>
    <scope>NUCLEOTIDE SEQUENCE</scope>
    <source>
        <strain evidence="9">JEL0379</strain>
    </source>
</reference>
<feature type="region of interest" description="Disordered" evidence="7">
    <location>
        <begin position="745"/>
        <end position="818"/>
    </location>
</feature>
<dbReference type="GO" id="GO:0030276">
    <property type="term" value="F:clathrin binding"/>
    <property type="evidence" value="ECO:0007669"/>
    <property type="project" value="InterPro"/>
</dbReference>
<keyword evidence="4" id="KW-0653">Protein transport</keyword>
<gene>
    <name evidence="9" type="primary">AP1B1_1</name>
    <name evidence="9" type="ORF">HDU87_001947</name>
</gene>
<comment type="caution">
    <text evidence="9">The sequence shown here is derived from an EMBL/GenBank/DDBJ whole genome shotgun (WGS) entry which is preliminary data.</text>
</comment>
<feature type="compositionally biased region" description="Gly residues" evidence="7">
    <location>
        <begin position="781"/>
        <end position="792"/>
    </location>
</feature>
<dbReference type="Pfam" id="PF09066">
    <property type="entry name" value="B2-adapt-app_C"/>
    <property type="match status" value="1"/>
</dbReference>
<dbReference type="GO" id="GO:0012505">
    <property type="term" value="C:endomembrane system"/>
    <property type="evidence" value="ECO:0007669"/>
    <property type="project" value="UniProtKB-SubCell"/>
</dbReference>
<evidence type="ECO:0000256" key="2">
    <source>
        <dbReference type="ARBA" id="ARBA00006613"/>
    </source>
</evidence>
<dbReference type="FunFam" id="2.60.40.1150:FF:000002">
    <property type="entry name" value="Beta-adaptin-like protein C"/>
    <property type="match status" value="1"/>
</dbReference>
<dbReference type="Gene3D" id="3.30.310.10">
    <property type="entry name" value="TATA-Binding Protein"/>
    <property type="match status" value="1"/>
</dbReference>
<dbReference type="InterPro" id="IPR013037">
    <property type="entry name" value="Clathrin_b-adaptin_app_Ig-like"/>
</dbReference>
<dbReference type="InterPro" id="IPR002553">
    <property type="entry name" value="Clathrin/coatomer_adapt-like_N"/>
</dbReference>
<dbReference type="InterPro" id="IPR026739">
    <property type="entry name" value="AP_beta"/>
</dbReference>
<feature type="domain" description="Beta-adaptin appendage C-terminal subdomain" evidence="8">
    <location>
        <begin position="1022"/>
        <end position="1142"/>
    </location>
</feature>
<evidence type="ECO:0000256" key="3">
    <source>
        <dbReference type="ARBA" id="ARBA00022448"/>
    </source>
</evidence>
<dbReference type="SUPFAM" id="SSF49348">
    <property type="entry name" value="Clathrin adaptor appendage domain"/>
    <property type="match status" value="1"/>
</dbReference>
<sequence length="1149" mass="123621">MSDAKYFQRGKIQDLRAELATDRKDIKHTKKKTAMKKIVANMTMGNDMSPLFPDVVACMNVPVLEVKKMVYLYLINYARSKPELAVMAVNTLAKDAEDFNPLIRALAIRTMGYIQVDRILDELQRPLHRALDDKDPYVAKTAAICVAKLFVHNREMVKAEGYLTQLKGLLSHENSTVVANAVAALMEISDRSDDFDFVLDVSQGNKLLTALNESSEWGQAYLLDAIMRVVPQEAEDAELLADRISPRLQHANSAVVMTAVRVILYLTNYTPNEEVVNSLLRKLGPPLVTLLHSGPEVQYVALRNILLLLQRKPDILKNELKVFFCKYNDPIYVKMAKLEIMVRLATEANVEEVLPELKEYSSEVDVDFVRKAVRSIGRCAIKIEPAADRCIKVLVDLIQTKVNYVVQEAIVVIKDIFRKYPNRYESIIGTLCENLDSLDEPDAKGSMIWIIGQYADRIENANELLDQFLEKFLEETAEVQLALLTAIVKLFIKRPSVGQELVPKVLKYATEESDNPDLRDRGFIYWRLLSTDPVAAKAIILSDKPAISTETDNIDNALLQELLLHVSTLASIYHKPATTFIGGVKPRKLMPSKALVFRNQIRTGLPHDVPEDSNPYAIGAMNNPYSDDVALSPMHAGPAGQANMQDLLDLDMGGGYEDTGADVGGAFGDGLMMQAGGAGGGGRNGGDDSLASVAFGGIIGQQEQLQLQQQQLQQQLQQTQQLYAGSQLTNQDLFGGGYGASGGYGAPAQGFPQGSGTMTGGMTTNPFGAPPPPQLQKQTMGGYGGGPLGMGGLPLATASATPPPLQTQSSTPSLPQQTVNPLAMLDPFAKTSSTASTSGGGAAPPPPAAINPAPAAATPLAPALMQQQSQQPAAARGYSQAGYGGGAMGALAGDLASLDIGANSGPRPVLLTAQNGKGLEISGAFTRRHGAMFLDLTLANKALQPLTVLGILFNKNSFSLVPGALDLRQPVFPNSKVETSVQLRVEGLPQPSTPINNLQIAIKTSVSILYLQTLIPLHILLLPADAQPLPGQPAPHPEPQLWVRTWGDMGETRQTTRVAAAAADSNVNADHVRNLLQGLGLVTVAQRVVDGTSMLYTSSRLPDGSLFLSEIKLVGSNVAVATRTYASHLVALFLDSVEATLGAAGAAAR</sequence>
<dbReference type="GO" id="GO:0006886">
    <property type="term" value="P:intracellular protein transport"/>
    <property type="evidence" value="ECO:0007669"/>
    <property type="project" value="InterPro"/>
</dbReference>
<evidence type="ECO:0000256" key="6">
    <source>
        <dbReference type="SAM" id="Coils"/>
    </source>
</evidence>
<comment type="subcellular location">
    <subcellularLocation>
        <location evidence="1">Endomembrane system</location>
    </subcellularLocation>
</comment>
<organism evidence="9 10">
    <name type="scientific">Geranomyces variabilis</name>
    <dbReference type="NCBI Taxonomy" id="109894"/>
    <lineage>
        <taxon>Eukaryota</taxon>
        <taxon>Fungi</taxon>
        <taxon>Fungi incertae sedis</taxon>
        <taxon>Chytridiomycota</taxon>
        <taxon>Chytridiomycota incertae sedis</taxon>
        <taxon>Chytridiomycetes</taxon>
        <taxon>Spizellomycetales</taxon>
        <taxon>Powellomycetaceae</taxon>
        <taxon>Geranomyces</taxon>
    </lineage>
</organism>
<proteinExistence type="inferred from homology"/>
<dbReference type="InterPro" id="IPR012295">
    <property type="entry name" value="TBP_dom_sf"/>
</dbReference>
<dbReference type="Gene3D" id="1.25.10.10">
    <property type="entry name" value="Leucine-rich Repeat Variant"/>
    <property type="match status" value="1"/>
</dbReference>
<dbReference type="InterPro" id="IPR016024">
    <property type="entry name" value="ARM-type_fold"/>
</dbReference>
<keyword evidence="6" id="KW-0175">Coiled coil</keyword>
<dbReference type="GO" id="GO:0030131">
    <property type="term" value="C:clathrin adaptor complex"/>
    <property type="evidence" value="ECO:0007669"/>
    <property type="project" value="InterPro"/>
</dbReference>
<feature type="compositionally biased region" description="Low complexity" evidence="7">
    <location>
        <begin position="746"/>
        <end position="764"/>
    </location>
</feature>
<dbReference type="PANTHER" id="PTHR11134">
    <property type="entry name" value="ADAPTOR COMPLEX SUBUNIT BETA FAMILY MEMBER"/>
    <property type="match status" value="1"/>
</dbReference>
<evidence type="ECO:0000313" key="9">
    <source>
        <dbReference type="EMBL" id="KAJ3180438.1"/>
    </source>
</evidence>
<dbReference type="InterPro" id="IPR013041">
    <property type="entry name" value="Clathrin_app_Ig-like_sf"/>
</dbReference>
<keyword evidence="5" id="KW-0472">Membrane</keyword>
<feature type="region of interest" description="Disordered" evidence="7">
    <location>
        <begin position="830"/>
        <end position="854"/>
    </location>
</feature>
<feature type="coiled-coil region" evidence="6">
    <location>
        <begin position="451"/>
        <end position="478"/>
    </location>
</feature>
<dbReference type="EMBL" id="JADGJQ010000016">
    <property type="protein sequence ID" value="KAJ3180438.1"/>
    <property type="molecule type" value="Genomic_DNA"/>
</dbReference>
<dbReference type="GO" id="GO:0016192">
    <property type="term" value="P:vesicle-mediated transport"/>
    <property type="evidence" value="ECO:0007669"/>
    <property type="project" value="InterPro"/>
</dbReference>
<evidence type="ECO:0000313" key="10">
    <source>
        <dbReference type="Proteomes" id="UP001212152"/>
    </source>
</evidence>
<accession>A0AAD5TMN8</accession>
<evidence type="ECO:0000256" key="4">
    <source>
        <dbReference type="ARBA" id="ARBA00022927"/>
    </source>
</evidence>
<keyword evidence="3" id="KW-0813">Transport</keyword>
<dbReference type="SUPFAM" id="SSF48371">
    <property type="entry name" value="ARM repeat"/>
    <property type="match status" value="1"/>
</dbReference>
<dbReference type="Gene3D" id="2.60.40.1150">
    <property type="match status" value="1"/>
</dbReference>
<evidence type="ECO:0000256" key="5">
    <source>
        <dbReference type="ARBA" id="ARBA00023136"/>
    </source>
</evidence>
<dbReference type="Pfam" id="PF01602">
    <property type="entry name" value="Adaptin_N"/>
    <property type="match status" value="1"/>
</dbReference>
<dbReference type="Proteomes" id="UP001212152">
    <property type="component" value="Unassembled WGS sequence"/>
</dbReference>
<evidence type="ECO:0000256" key="1">
    <source>
        <dbReference type="ARBA" id="ARBA00004308"/>
    </source>
</evidence>
<dbReference type="FunFam" id="1.25.10.10:FF:000044">
    <property type="entry name" value="AP complex subunit beta"/>
    <property type="match status" value="1"/>
</dbReference>
<dbReference type="SMART" id="SM01020">
    <property type="entry name" value="B2-adapt-app_C"/>
    <property type="match status" value="1"/>
</dbReference>
<comment type="similarity">
    <text evidence="2">Belongs to the adaptor complexes large subunit family.</text>
</comment>
<dbReference type="InterPro" id="IPR011989">
    <property type="entry name" value="ARM-like"/>
</dbReference>